<evidence type="ECO:0000256" key="2">
    <source>
        <dbReference type="ARBA" id="ARBA00004245"/>
    </source>
</evidence>
<name>A0AA97KRK7_EUBMA</name>
<evidence type="ECO:0000256" key="11">
    <source>
        <dbReference type="PROSITE-ProRule" id="PRU00192"/>
    </source>
</evidence>
<proteinExistence type="predicted"/>
<feature type="coiled-coil region" evidence="13">
    <location>
        <begin position="306"/>
        <end position="333"/>
    </location>
</feature>
<organism evidence="17 18">
    <name type="scientific">Eublepharis macularius</name>
    <name type="common">Leopard gecko</name>
    <name type="synonym">Cyrtodactylus macularius</name>
    <dbReference type="NCBI Taxonomy" id="481883"/>
    <lineage>
        <taxon>Eukaryota</taxon>
        <taxon>Metazoa</taxon>
        <taxon>Chordata</taxon>
        <taxon>Craniata</taxon>
        <taxon>Vertebrata</taxon>
        <taxon>Euteleostomi</taxon>
        <taxon>Lepidosauria</taxon>
        <taxon>Squamata</taxon>
        <taxon>Bifurcata</taxon>
        <taxon>Gekkota</taxon>
        <taxon>Eublepharidae</taxon>
        <taxon>Eublepharinae</taxon>
        <taxon>Eublepharis</taxon>
    </lineage>
</organism>
<dbReference type="Pfam" id="PF00018">
    <property type="entry name" value="SH3_1"/>
    <property type="match status" value="1"/>
</dbReference>
<dbReference type="AlphaFoldDB" id="A0AA97KRK7"/>
<accession>A0AA97KRK7</accession>
<dbReference type="InterPro" id="IPR011072">
    <property type="entry name" value="HR1_rho-bd"/>
</dbReference>
<dbReference type="Pfam" id="PF00611">
    <property type="entry name" value="FCH"/>
    <property type="match status" value="1"/>
</dbReference>
<dbReference type="Gene3D" id="6.10.140.470">
    <property type="match status" value="1"/>
</dbReference>
<evidence type="ECO:0000313" key="18">
    <source>
        <dbReference type="RefSeq" id="XP_054827223.1"/>
    </source>
</evidence>
<dbReference type="InterPro" id="IPR035656">
    <property type="entry name" value="Nostrin_SH3"/>
</dbReference>
<dbReference type="SUPFAM" id="SSF46585">
    <property type="entry name" value="HR1 repeat"/>
    <property type="match status" value="1"/>
</dbReference>
<dbReference type="GeneID" id="129324184"/>
<evidence type="ECO:0000256" key="9">
    <source>
        <dbReference type="ARBA" id="ARBA00023136"/>
    </source>
</evidence>
<dbReference type="GO" id="GO:0006897">
    <property type="term" value="P:endocytosis"/>
    <property type="evidence" value="ECO:0007669"/>
    <property type="project" value="UniProtKB-KW"/>
</dbReference>
<keyword evidence="9" id="KW-0472">Membrane</keyword>
<feature type="domain" description="F-BAR" evidence="15">
    <location>
        <begin position="1"/>
        <end position="260"/>
    </location>
</feature>
<comment type="subcellular location">
    <subcellularLocation>
        <location evidence="1">Cell membrane</location>
    </subcellularLocation>
    <subcellularLocation>
        <location evidence="2">Cytoplasm</location>
        <location evidence="2">Cytoskeleton</location>
    </subcellularLocation>
</comment>
<dbReference type="SUPFAM" id="SSF103657">
    <property type="entry name" value="BAR/IMD domain-like"/>
    <property type="match status" value="1"/>
</dbReference>
<evidence type="ECO:0000256" key="12">
    <source>
        <dbReference type="PROSITE-ProRule" id="PRU01077"/>
    </source>
</evidence>
<evidence type="ECO:0000259" key="15">
    <source>
        <dbReference type="PROSITE" id="PS51741"/>
    </source>
</evidence>
<feature type="domain" description="SH3" evidence="14">
    <location>
        <begin position="450"/>
        <end position="509"/>
    </location>
</feature>
<evidence type="ECO:0000259" key="14">
    <source>
        <dbReference type="PROSITE" id="PS50002"/>
    </source>
</evidence>
<keyword evidence="5" id="KW-0963">Cytoplasm</keyword>
<evidence type="ECO:0000256" key="1">
    <source>
        <dbReference type="ARBA" id="ARBA00004236"/>
    </source>
</evidence>
<dbReference type="RefSeq" id="XP_054827223.1">
    <property type="nucleotide sequence ID" value="XM_054971248.1"/>
</dbReference>
<evidence type="ECO:0000256" key="8">
    <source>
        <dbReference type="ARBA" id="ARBA00023054"/>
    </source>
</evidence>
<keyword evidence="17" id="KW-1185">Reference proteome</keyword>
<evidence type="ECO:0000256" key="4">
    <source>
        <dbReference type="ARBA" id="ARBA00022475"/>
    </source>
</evidence>
<dbReference type="PROSITE" id="PS51860">
    <property type="entry name" value="REM_1"/>
    <property type="match status" value="1"/>
</dbReference>
<dbReference type="Pfam" id="PF25610">
    <property type="entry name" value="HR1_TOCA"/>
    <property type="match status" value="1"/>
</dbReference>
<dbReference type="GO" id="GO:0005886">
    <property type="term" value="C:plasma membrane"/>
    <property type="evidence" value="ECO:0007669"/>
    <property type="project" value="UniProtKB-SubCell"/>
</dbReference>
<gene>
    <name evidence="18" type="primary">NOSTRIN</name>
</gene>
<dbReference type="InterPro" id="IPR001060">
    <property type="entry name" value="FCH_dom"/>
</dbReference>
<dbReference type="InterPro" id="IPR027267">
    <property type="entry name" value="AH/BAR_dom_sf"/>
</dbReference>
<dbReference type="PROSITE" id="PS50002">
    <property type="entry name" value="SH3"/>
    <property type="match status" value="1"/>
</dbReference>
<evidence type="ECO:0000256" key="5">
    <source>
        <dbReference type="ARBA" id="ARBA00022490"/>
    </source>
</evidence>
<keyword evidence="4" id="KW-1003">Cell membrane</keyword>
<dbReference type="PANTHER" id="PTHR23065">
    <property type="entry name" value="PROLINE-SERINE-THREONINE PHOSPHATASE INTERACTING PROTEIN 1"/>
    <property type="match status" value="1"/>
</dbReference>
<dbReference type="GO" id="GO:0043226">
    <property type="term" value="C:organelle"/>
    <property type="evidence" value="ECO:0007669"/>
    <property type="project" value="UniProtKB-ARBA"/>
</dbReference>
<dbReference type="CDD" id="cd11823">
    <property type="entry name" value="SH3_Nostrin"/>
    <property type="match status" value="1"/>
</dbReference>
<dbReference type="InterPro" id="IPR036274">
    <property type="entry name" value="HR1_rpt_sf"/>
</dbReference>
<keyword evidence="10" id="KW-0206">Cytoskeleton</keyword>
<dbReference type="FunFam" id="2.30.30.40:FF:000072">
    <property type="entry name" value="Unconventional Myosin IB"/>
    <property type="match status" value="1"/>
</dbReference>
<dbReference type="GO" id="GO:0007165">
    <property type="term" value="P:signal transduction"/>
    <property type="evidence" value="ECO:0007669"/>
    <property type="project" value="InterPro"/>
</dbReference>
<dbReference type="SUPFAM" id="SSF50044">
    <property type="entry name" value="SH3-domain"/>
    <property type="match status" value="1"/>
</dbReference>
<keyword evidence="7" id="KW-0254">Endocytosis</keyword>
<evidence type="ECO:0000256" key="6">
    <source>
        <dbReference type="ARBA" id="ARBA00022553"/>
    </source>
</evidence>
<dbReference type="InterPro" id="IPR001452">
    <property type="entry name" value="SH3_domain"/>
</dbReference>
<dbReference type="InterPro" id="IPR031160">
    <property type="entry name" value="F_BAR_dom"/>
</dbReference>
<dbReference type="KEGG" id="emc:129324184"/>
<evidence type="ECO:0000256" key="7">
    <source>
        <dbReference type="ARBA" id="ARBA00022583"/>
    </source>
</evidence>
<evidence type="ECO:0000256" key="13">
    <source>
        <dbReference type="SAM" id="Coils"/>
    </source>
</evidence>
<dbReference type="InterPro" id="IPR057870">
    <property type="entry name" value="HR1_TOCA"/>
</dbReference>
<feature type="domain" description="REM-1" evidence="16">
    <location>
        <begin position="291"/>
        <end position="372"/>
    </location>
</feature>
<evidence type="ECO:0000256" key="10">
    <source>
        <dbReference type="ARBA" id="ARBA00023212"/>
    </source>
</evidence>
<keyword evidence="8 12" id="KW-0175">Coiled coil</keyword>
<dbReference type="CTD" id="115677"/>
<evidence type="ECO:0000313" key="17">
    <source>
        <dbReference type="Proteomes" id="UP001190640"/>
    </source>
</evidence>
<sequence>MKNPLAGCAYDRVYQDLKGFSKNGDNFCKQLLSLLHQRANLEITYAEGLGKLAKKLTKVLDKMKVNYICGAWHCVSEGMKSTSDLHCKLGKAIQTEAINPTKRILDEHEKKKKAIDNVVEKAADMVVSNWRQQIKAKKKLKELTRDHEALFRDTESSQPLASPKTKKKLLRNLEKSATRLAKEDEDYYKKNLVACDNKLKWGAALENGHQNILDLEKERLHLLCNMLNCYSQHLSSFGHSLTAYHTQMHSAVSKVDPEKDFQMLLGETAVSIEENKSEFLLTDYYEEDSTSLIEKERRQASIKTKVLRLQKDLEKALQNKRGLERMLQAYLEMPQFSDPKNHNEITEQLSETTLKVSLLQANYFKLGSILADMEQTPKPTEPWNDCISKWKEKDCVHSSVMITYPIKMKHFQQTRSTQVASETRSNSSSLPAIVNHSNPTPCLRPENGDSACTMCTALYDYQTEREDELCLKEGDVIVIHQKEDDGWWRGSINGKSGIFPATYVEEISPYPDKTLAEEATSPY</sequence>
<dbReference type="Proteomes" id="UP001190640">
    <property type="component" value="Chromosome 2"/>
</dbReference>
<evidence type="ECO:0000259" key="16">
    <source>
        <dbReference type="PROSITE" id="PS51860"/>
    </source>
</evidence>
<dbReference type="PRINTS" id="PR00452">
    <property type="entry name" value="SH3DOMAIN"/>
</dbReference>
<keyword evidence="6" id="KW-0597">Phosphoprotein</keyword>
<dbReference type="PROSITE" id="PS51741">
    <property type="entry name" value="F_BAR"/>
    <property type="match status" value="1"/>
</dbReference>
<dbReference type="InterPro" id="IPR036028">
    <property type="entry name" value="SH3-like_dom_sf"/>
</dbReference>
<dbReference type="PANTHER" id="PTHR23065:SF7">
    <property type="entry name" value="NOSTRIN, ISOFORM H"/>
    <property type="match status" value="1"/>
</dbReference>
<dbReference type="PRINTS" id="PR00499">
    <property type="entry name" value="P67PHOX"/>
</dbReference>
<evidence type="ECO:0000256" key="3">
    <source>
        <dbReference type="ARBA" id="ARBA00022443"/>
    </source>
</evidence>
<dbReference type="Gene3D" id="2.30.30.40">
    <property type="entry name" value="SH3 Domains"/>
    <property type="match status" value="1"/>
</dbReference>
<keyword evidence="3 11" id="KW-0728">SH3 domain</keyword>
<dbReference type="GO" id="GO:0005737">
    <property type="term" value="C:cytoplasm"/>
    <property type="evidence" value="ECO:0007669"/>
    <property type="project" value="UniProtKB-SubCell"/>
</dbReference>
<dbReference type="SMART" id="SM00326">
    <property type="entry name" value="SH3"/>
    <property type="match status" value="1"/>
</dbReference>
<reference evidence="18" key="1">
    <citation type="submission" date="2025-08" db="UniProtKB">
        <authorList>
            <consortium name="RefSeq"/>
        </authorList>
    </citation>
    <scope>IDENTIFICATION</scope>
    <source>
        <tissue evidence="18">Blood</tissue>
    </source>
</reference>
<protein>
    <submittedName>
        <fullName evidence="18">Nostrin isoform X1</fullName>
    </submittedName>
</protein>
<dbReference type="Gene3D" id="1.20.1270.60">
    <property type="entry name" value="Arfaptin homology (AH) domain/BAR domain"/>
    <property type="match status" value="1"/>
</dbReference>